<comment type="function">
    <text evidence="10">Specifically methylates the N3 position of the uracil ring of uridine 1498 (m3U1498) in 16S rRNA. Acts on the fully assembled 30S ribosomal subunit.</text>
</comment>
<feature type="domain" description="Ribosomal RNA small subunit methyltransferase E methyltransferase" evidence="14">
    <location>
        <begin position="145"/>
        <end position="301"/>
    </location>
</feature>
<dbReference type="EMBL" id="AILU01000003">
    <property type="protein sequence ID" value="EJF81478.1"/>
    <property type="molecule type" value="Genomic_DNA"/>
</dbReference>
<comment type="similarity">
    <text evidence="2">Belongs to the RNA methyltransferase RsmE family.</text>
</comment>
<dbReference type="CDD" id="cd18084">
    <property type="entry name" value="RsmE-like"/>
    <property type="match status" value="1"/>
</dbReference>
<keyword evidence="13" id="KW-0812">Transmembrane</keyword>
<dbReference type="eggNOG" id="COG1385">
    <property type="taxonomic scope" value="Bacteria"/>
</dbReference>
<dbReference type="PANTHER" id="PTHR30027">
    <property type="entry name" value="RIBOSOMAL RNA SMALL SUBUNIT METHYLTRANSFERASE E"/>
    <property type="match status" value="1"/>
</dbReference>
<keyword evidence="7 16" id="KW-0489">Methyltransferase</keyword>
<comment type="catalytic activity">
    <reaction evidence="12">
        <text>uridine(1498) in 16S rRNA + S-adenosyl-L-methionine = N(3)-methyluridine(1498) in 16S rRNA + S-adenosyl-L-homocysteine + H(+)</text>
        <dbReference type="Rhea" id="RHEA:42920"/>
        <dbReference type="Rhea" id="RHEA-COMP:10283"/>
        <dbReference type="Rhea" id="RHEA-COMP:10284"/>
        <dbReference type="ChEBI" id="CHEBI:15378"/>
        <dbReference type="ChEBI" id="CHEBI:57856"/>
        <dbReference type="ChEBI" id="CHEBI:59789"/>
        <dbReference type="ChEBI" id="CHEBI:65315"/>
        <dbReference type="ChEBI" id="CHEBI:74502"/>
        <dbReference type="EC" id="2.1.1.193"/>
    </reaction>
</comment>
<dbReference type="Gene3D" id="2.40.240.20">
    <property type="entry name" value="Hypothetical PUA domain-like, domain 1"/>
    <property type="match status" value="1"/>
</dbReference>
<keyword evidence="5" id="KW-0963">Cytoplasm</keyword>
<keyword evidence="9" id="KW-0949">S-adenosyl-L-methionine</keyword>
<evidence type="ECO:0000256" key="9">
    <source>
        <dbReference type="ARBA" id="ARBA00022691"/>
    </source>
</evidence>
<dbReference type="InterPro" id="IPR029028">
    <property type="entry name" value="Alpha/beta_knot_MTases"/>
</dbReference>
<evidence type="ECO:0000256" key="4">
    <source>
        <dbReference type="ARBA" id="ARBA00013673"/>
    </source>
</evidence>
<keyword evidence="13" id="KW-1133">Transmembrane helix</keyword>
<dbReference type="PANTHER" id="PTHR30027:SF3">
    <property type="entry name" value="16S RRNA (URACIL(1498)-N(3))-METHYLTRANSFERASE"/>
    <property type="match status" value="1"/>
</dbReference>
<keyword evidence="13" id="KW-0472">Membrane</keyword>
<proteinExistence type="inferred from homology"/>
<dbReference type="InterPro" id="IPR046887">
    <property type="entry name" value="RsmE_PUA-like"/>
</dbReference>
<evidence type="ECO:0000259" key="14">
    <source>
        <dbReference type="Pfam" id="PF04452"/>
    </source>
</evidence>
<evidence type="ECO:0000256" key="3">
    <source>
        <dbReference type="ARBA" id="ARBA00012328"/>
    </source>
</evidence>
<dbReference type="AlphaFoldDB" id="J0Z233"/>
<feature type="transmembrane region" description="Helical" evidence="13">
    <location>
        <begin position="41"/>
        <end position="65"/>
    </location>
</feature>
<organism evidence="16 17">
    <name type="scientific">Candidatus Bartonella washoeensis Sb944nv</name>
    <dbReference type="NCBI Taxonomy" id="1094563"/>
    <lineage>
        <taxon>Bacteria</taxon>
        <taxon>Pseudomonadati</taxon>
        <taxon>Pseudomonadota</taxon>
        <taxon>Alphaproteobacteria</taxon>
        <taxon>Hyphomicrobiales</taxon>
        <taxon>Bartonellaceae</taxon>
        <taxon>Bartonella</taxon>
    </lineage>
</organism>
<dbReference type="Gene3D" id="3.40.1280.10">
    <property type="match status" value="1"/>
</dbReference>
<name>J0Z233_9HYPH</name>
<dbReference type="Pfam" id="PF04452">
    <property type="entry name" value="Methyltrans_RNA"/>
    <property type="match status" value="1"/>
</dbReference>
<reference evidence="16 17" key="1">
    <citation type="submission" date="2012-03" db="EMBL/GenBank/DDBJ databases">
        <title>The Genome Sequence of Bartonella washoensis Sb944nv.</title>
        <authorList>
            <consortium name="The Broad Institute Genome Sequencing Platform"/>
            <consortium name="The Broad Institute Genome Sequencing Center for Infectious Disease"/>
            <person name="Feldgarden M."/>
            <person name="Kirby J."/>
            <person name="Kosoy M."/>
            <person name="Birtles R."/>
            <person name="Probert W.S."/>
            <person name="Chiaraviglio L."/>
            <person name="Young S.K."/>
            <person name="Zeng Q."/>
            <person name="Gargeya S."/>
            <person name="Fitzgerald M."/>
            <person name="Haas B."/>
            <person name="Abouelleil A."/>
            <person name="Alvarado L."/>
            <person name="Arachchi H.M."/>
            <person name="Berlin A."/>
            <person name="Chapman S.B."/>
            <person name="Gearin G."/>
            <person name="Goldberg J."/>
            <person name="Griggs A."/>
            <person name="Gujja S."/>
            <person name="Hansen M."/>
            <person name="Heiman D."/>
            <person name="Howarth C."/>
            <person name="Larimer J."/>
            <person name="Lui A."/>
            <person name="MacDonald P.J.P."/>
            <person name="McCowen C."/>
            <person name="Montmayeur A."/>
            <person name="Murphy C."/>
            <person name="Neiman D."/>
            <person name="Pearson M."/>
            <person name="Priest M."/>
            <person name="Roberts A."/>
            <person name="Saif S."/>
            <person name="Shea T."/>
            <person name="Sisk P."/>
            <person name="Stolte C."/>
            <person name="Sykes S."/>
            <person name="Wortman J."/>
            <person name="Nusbaum C."/>
            <person name="Birren B."/>
        </authorList>
    </citation>
    <scope>NUCLEOTIDE SEQUENCE [LARGE SCALE GENOMIC DNA]</scope>
    <source>
        <strain evidence="16 17">Sb944nv</strain>
    </source>
</reference>
<dbReference type="InterPro" id="IPR006700">
    <property type="entry name" value="RsmE"/>
</dbReference>
<evidence type="ECO:0000256" key="10">
    <source>
        <dbReference type="ARBA" id="ARBA00025699"/>
    </source>
</evidence>
<gene>
    <name evidence="16" type="ORF">MCQ_00176</name>
</gene>
<dbReference type="Proteomes" id="UP000008947">
    <property type="component" value="Unassembled WGS sequence"/>
</dbReference>
<evidence type="ECO:0000256" key="8">
    <source>
        <dbReference type="ARBA" id="ARBA00022679"/>
    </source>
</evidence>
<keyword evidence="6" id="KW-0698">rRNA processing</keyword>
<protein>
    <recommendedName>
        <fullName evidence="4">Ribosomal RNA small subunit methyltransferase E</fullName>
        <ecNumber evidence="3">2.1.1.193</ecNumber>
    </recommendedName>
    <alternativeName>
        <fullName evidence="11">16S rRNA m3U1498 methyltransferase</fullName>
    </alternativeName>
</protein>
<dbReference type="InterPro" id="IPR015947">
    <property type="entry name" value="PUA-like_sf"/>
</dbReference>
<evidence type="ECO:0000256" key="11">
    <source>
        <dbReference type="ARBA" id="ARBA00033196"/>
    </source>
</evidence>
<evidence type="ECO:0000259" key="15">
    <source>
        <dbReference type="Pfam" id="PF20260"/>
    </source>
</evidence>
<dbReference type="NCBIfam" id="TIGR00046">
    <property type="entry name" value="RsmE family RNA methyltransferase"/>
    <property type="match status" value="1"/>
</dbReference>
<sequence>MTCYDEFVQEQNHLAFCLFPLLSHKAEKTLYSFIDYSSIDIIFSFCYIFSFIFVTIIVSSGTIFMRMNYKLKRLFIRQPLALNKEITIEGPQASYLVRVLRMQEGAEILLFNGQDGEWLAKLVTVGKKFVVAQLTYQERLQTAHTNLIYCFAPLKNARLDYMVQKAVEMGVSVLQPVVTHHTQVTRINMARMEANVIEASEQCGILSLPECVPAVSLAELLARWDQTRPLFFCDEAHKLKNPFPILREQEITASGVLIGPEGGFSEEERSFLKKHSFVIPISLGPRILRADTAAVAALALLNASVGDWSID</sequence>
<feature type="domain" description="Ribosomal RNA small subunit methyltransferase E PUA-like" evidence="15">
    <location>
        <begin position="88"/>
        <end position="134"/>
    </location>
</feature>
<keyword evidence="17" id="KW-1185">Reference proteome</keyword>
<dbReference type="GO" id="GO:0070475">
    <property type="term" value="P:rRNA base methylation"/>
    <property type="evidence" value="ECO:0007669"/>
    <property type="project" value="TreeGrafter"/>
</dbReference>
<dbReference type="NCBIfam" id="NF008696">
    <property type="entry name" value="PRK11713.3-5"/>
    <property type="match status" value="1"/>
</dbReference>
<comment type="caution">
    <text evidence="16">The sequence shown here is derived from an EMBL/GenBank/DDBJ whole genome shotgun (WGS) entry which is preliminary data.</text>
</comment>
<evidence type="ECO:0000256" key="12">
    <source>
        <dbReference type="ARBA" id="ARBA00047944"/>
    </source>
</evidence>
<dbReference type="PATRIC" id="fig|1094563.3.peg.191"/>
<dbReference type="GO" id="GO:0070042">
    <property type="term" value="F:rRNA (uridine-N3-)-methyltransferase activity"/>
    <property type="evidence" value="ECO:0007669"/>
    <property type="project" value="TreeGrafter"/>
</dbReference>
<dbReference type="HOGENOM" id="CLU_067442_4_0_5"/>
<dbReference type="SUPFAM" id="SSF75217">
    <property type="entry name" value="alpha/beta knot"/>
    <property type="match status" value="1"/>
</dbReference>
<dbReference type="Pfam" id="PF20260">
    <property type="entry name" value="PUA_4"/>
    <property type="match status" value="1"/>
</dbReference>
<evidence type="ECO:0000256" key="5">
    <source>
        <dbReference type="ARBA" id="ARBA00022490"/>
    </source>
</evidence>
<dbReference type="InterPro" id="IPR029026">
    <property type="entry name" value="tRNA_m1G_MTases_N"/>
</dbReference>
<evidence type="ECO:0000313" key="17">
    <source>
        <dbReference type="Proteomes" id="UP000008947"/>
    </source>
</evidence>
<evidence type="ECO:0000256" key="1">
    <source>
        <dbReference type="ARBA" id="ARBA00004496"/>
    </source>
</evidence>
<keyword evidence="8 16" id="KW-0808">Transferase</keyword>
<evidence type="ECO:0000256" key="13">
    <source>
        <dbReference type="SAM" id="Phobius"/>
    </source>
</evidence>
<dbReference type="SUPFAM" id="SSF88697">
    <property type="entry name" value="PUA domain-like"/>
    <property type="match status" value="1"/>
</dbReference>
<dbReference type="GO" id="GO:0005737">
    <property type="term" value="C:cytoplasm"/>
    <property type="evidence" value="ECO:0007669"/>
    <property type="project" value="UniProtKB-SubCell"/>
</dbReference>
<accession>J0Z233</accession>
<comment type="subcellular location">
    <subcellularLocation>
        <location evidence="1">Cytoplasm</location>
    </subcellularLocation>
</comment>
<dbReference type="EC" id="2.1.1.193" evidence="3"/>
<evidence type="ECO:0000313" key="16">
    <source>
        <dbReference type="EMBL" id="EJF81478.1"/>
    </source>
</evidence>
<evidence type="ECO:0000256" key="2">
    <source>
        <dbReference type="ARBA" id="ARBA00005528"/>
    </source>
</evidence>
<evidence type="ECO:0000256" key="7">
    <source>
        <dbReference type="ARBA" id="ARBA00022603"/>
    </source>
</evidence>
<dbReference type="InterPro" id="IPR046886">
    <property type="entry name" value="RsmE_MTase_dom"/>
</dbReference>
<evidence type="ECO:0000256" key="6">
    <source>
        <dbReference type="ARBA" id="ARBA00022552"/>
    </source>
</evidence>